<gene>
    <name evidence="1" type="ORF">DXZ20_02535</name>
</gene>
<evidence type="ECO:0000313" key="1">
    <source>
        <dbReference type="EMBL" id="NEZ54586.1"/>
    </source>
</evidence>
<organism evidence="1 2">
    <name type="scientific">Adonisia turfae CCMR0081</name>
    <dbReference type="NCBI Taxonomy" id="2292702"/>
    <lineage>
        <taxon>Bacteria</taxon>
        <taxon>Bacillati</taxon>
        <taxon>Cyanobacteriota</taxon>
        <taxon>Adonisia</taxon>
        <taxon>Adonisia turfae</taxon>
    </lineage>
</organism>
<dbReference type="EMBL" id="QXHD01000003">
    <property type="protein sequence ID" value="NEZ54586.1"/>
    <property type="molecule type" value="Genomic_DNA"/>
</dbReference>
<evidence type="ECO:0000313" key="2">
    <source>
        <dbReference type="Proteomes" id="UP000481033"/>
    </source>
</evidence>
<proteinExistence type="predicted"/>
<sequence>MTTVLEALQSAQFVVDTTGQKVAVQVTPAVWEALINWLKTADSVPTVEELLGLADEVPQANLQSEVHVAQEDATLTYSAMKLSESSFAKVWDNPEDDIYNDL</sequence>
<accession>A0A6M0REE7</accession>
<reference evidence="1 2" key="1">
    <citation type="journal article" date="2020" name="Microb. Ecol.">
        <title>Ecogenomics of the Marine Benthic Filamentous Cyanobacterium Adonisia.</title>
        <authorList>
            <person name="Walter J.M."/>
            <person name="Coutinho F.H."/>
            <person name="Leomil L."/>
            <person name="Hargreaves P.I."/>
            <person name="Campeao M.E."/>
            <person name="Vieira V.V."/>
            <person name="Silva B.S."/>
            <person name="Fistarol G.O."/>
            <person name="Salomon P.S."/>
            <person name="Sawabe T."/>
            <person name="Mino S."/>
            <person name="Hosokawa M."/>
            <person name="Miyashita H."/>
            <person name="Maruyama F."/>
            <person name="van Verk M.C."/>
            <person name="Dutilh B.E."/>
            <person name="Thompson C.C."/>
            <person name="Thompson F.L."/>
        </authorList>
    </citation>
    <scope>NUCLEOTIDE SEQUENCE [LARGE SCALE GENOMIC DNA]</scope>
    <source>
        <strain evidence="1 2">CCMR0081</strain>
    </source>
</reference>
<dbReference type="RefSeq" id="WP_163696231.1">
    <property type="nucleotide sequence ID" value="NZ_QXHD01000003.1"/>
</dbReference>
<dbReference type="Proteomes" id="UP000481033">
    <property type="component" value="Unassembled WGS sequence"/>
</dbReference>
<comment type="caution">
    <text evidence="1">The sequence shown here is derived from an EMBL/GenBank/DDBJ whole genome shotgun (WGS) entry which is preliminary data.</text>
</comment>
<protein>
    <submittedName>
        <fullName evidence="1">Uncharacterized protein</fullName>
    </submittedName>
</protein>
<dbReference type="AlphaFoldDB" id="A0A6M0REE7"/>
<name>A0A6M0REE7_9CYAN</name>
<keyword evidence="2" id="KW-1185">Reference proteome</keyword>